<reference evidence="2 3" key="1">
    <citation type="journal article" date="2019" name="BMC Genomics">
        <title>New insights from Opisthorchis felineus genome: update on genomics of the epidemiologically important liver flukes.</title>
        <authorList>
            <person name="Ershov N.I."/>
            <person name="Mordvinov V.A."/>
            <person name="Prokhortchouk E.B."/>
            <person name="Pakharukova M.Y."/>
            <person name="Gunbin K.V."/>
            <person name="Ustyantsev K."/>
            <person name="Genaev M.A."/>
            <person name="Blinov A.G."/>
            <person name="Mazur A."/>
            <person name="Boulygina E."/>
            <person name="Tsygankova S."/>
            <person name="Khrameeva E."/>
            <person name="Chekanov N."/>
            <person name="Fan G."/>
            <person name="Xiao A."/>
            <person name="Zhang H."/>
            <person name="Xu X."/>
            <person name="Yang H."/>
            <person name="Solovyev V."/>
            <person name="Lee S.M."/>
            <person name="Liu X."/>
            <person name="Afonnikov D.A."/>
            <person name="Skryabin K.G."/>
        </authorList>
    </citation>
    <scope>NUCLEOTIDE SEQUENCE [LARGE SCALE GENOMIC DNA]</scope>
    <source>
        <strain evidence="2">AK-0245</strain>
        <tissue evidence="2">Whole organism</tissue>
    </source>
</reference>
<keyword evidence="1" id="KW-0472">Membrane</keyword>
<keyword evidence="1" id="KW-1133">Transmembrane helix</keyword>
<dbReference type="EMBL" id="SJOL01007197">
    <property type="protein sequence ID" value="TGZ63378.1"/>
    <property type="molecule type" value="Genomic_DNA"/>
</dbReference>
<keyword evidence="3" id="KW-1185">Reference proteome</keyword>
<gene>
    <name evidence="2" type="ORF">CRM22_006953</name>
</gene>
<organism evidence="2 3">
    <name type="scientific">Opisthorchis felineus</name>
    <dbReference type="NCBI Taxonomy" id="147828"/>
    <lineage>
        <taxon>Eukaryota</taxon>
        <taxon>Metazoa</taxon>
        <taxon>Spiralia</taxon>
        <taxon>Lophotrochozoa</taxon>
        <taxon>Platyhelminthes</taxon>
        <taxon>Trematoda</taxon>
        <taxon>Digenea</taxon>
        <taxon>Opisthorchiida</taxon>
        <taxon>Opisthorchiata</taxon>
        <taxon>Opisthorchiidae</taxon>
        <taxon>Opisthorchis</taxon>
    </lineage>
</organism>
<name>A0A4S2LR02_OPIFE</name>
<evidence type="ECO:0008006" key="4">
    <source>
        <dbReference type="Google" id="ProtNLM"/>
    </source>
</evidence>
<accession>A0A4S2LR02</accession>
<protein>
    <recommendedName>
        <fullName evidence="4">ZP domain-containing protein</fullName>
    </recommendedName>
</protein>
<feature type="transmembrane region" description="Helical" evidence="1">
    <location>
        <begin position="526"/>
        <end position="548"/>
    </location>
</feature>
<dbReference type="AlphaFoldDB" id="A0A4S2LR02"/>
<evidence type="ECO:0000256" key="1">
    <source>
        <dbReference type="SAM" id="Phobius"/>
    </source>
</evidence>
<evidence type="ECO:0000313" key="2">
    <source>
        <dbReference type="EMBL" id="TGZ63378.1"/>
    </source>
</evidence>
<keyword evidence="1" id="KW-0812">Transmembrane</keyword>
<dbReference type="OrthoDB" id="6251914at2759"/>
<proteinExistence type="predicted"/>
<comment type="caution">
    <text evidence="2">The sequence shown here is derived from an EMBL/GenBank/DDBJ whole genome shotgun (WGS) entry which is preliminary data.</text>
</comment>
<sequence>MTHTAIGCVCPQSAIKHGSENLTHLVPRDGGPCGSQLVDIGEECDPVNRTCKAQTAMCLPARRVHSLAHFSGRCSCPEITVSVYQPNLGYHECFTRIPKPQLSTEHNQDIVNPECTACHAVGGICYDMNDDGIGDGCRCPVDRAHSSSVHLDGQSYDSLTKHHQHSSLSSPCTRKQVFSRCTGESLSVCYVPHNADQQITLSSQLQANQCSVHLVAGTNLEPQFPDKTCQLTVRNNDPVQFQQWDLSDLLVARYCIEVNVSPQKSNSCGLEVIKHGKCPNNADNQVVTFAGQLYIHAESSICRRPIERYIPFTCLAEVPCQKPDFLRAVTMKSAQPRLQLRVLNGQNLITDSLVVGELIRLEVVSVDDKYPVYPITIDYCAAVSNHNQGRRLSENHVHRFIRKVIWETRCKKNGSLTPFLSDVKWVELDPTIWSPRGLSATPHRSRPLTAFRVIPEEARVTFTCAIRYCLVQDCISIKNASTFCSQAMPEFYDQQFHLLTTVLSVEKPVQPTVSCRLISCITVSQLLLGCMVMLFLDLIVFSLLIWSYRRKLIWRLKPTPKSELQPREDSGIIPEMSMSSTPQNDLFDSCLVGQPLIGVIGHRSEGTDMESVRDHLHVCEFYPNSPTFTPQSLVVGRAVISL</sequence>
<dbReference type="Proteomes" id="UP000308267">
    <property type="component" value="Unassembled WGS sequence"/>
</dbReference>
<evidence type="ECO:0000313" key="3">
    <source>
        <dbReference type="Proteomes" id="UP000308267"/>
    </source>
</evidence>